<feature type="region of interest" description="Disordered" evidence="1">
    <location>
        <begin position="46"/>
        <end position="106"/>
    </location>
</feature>
<feature type="signal peptide" evidence="2">
    <location>
        <begin position="1"/>
        <end position="20"/>
    </location>
</feature>
<organism evidence="3 4">
    <name type="scientific">Rhodanobacter hydrolyticus</name>
    <dbReference type="NCBI Taxonomy" id="2250595"/>
    <lineage>
        <taxon>Bacteria</taxon>
        <taxon>Pseudomonadati</taxon>
        <taxon>Pseudomonadota</taxon>
        <taxon>Gammaproteobacteria</taxon>
        <taxon>Lysobacterales</taxon>
        <taxon>Rhodanobacteraceae</taxon>
        <taxon>Rhodanobacter</taxon>
    </lineage>
</organism>
<reference evidence="3 4" key="1">
    <citation type="submission" date="2020-10" db="EMBL/GenBank/DDBJ databases">
        <title>Phylogeny of dyella-like bacteria.</title>
        <authorList>
            <person name="Fu J."/>
        </authorList>
    </citation>
    <scope>NUCLEOTIDE SEQUENCE [LARGE SCALE GENOMIC DNA]</scope>
    <source>
        <strain evidence="3 4">KACC 19113</strain>
    </source>
</reference>
<evidence type="ECO:0000313" key="4">
    <source>
        <dbReference type="Proteomes" id="UP001620339"/>
    </source>
</evidence>
<proteinExistence type="predicted"/>
<evidence type="ECO:0000313" key="3">
    <source>
        <dbReference type="EMBL" id="MFK2878969.1"/>
    </source>
</evidence>
<keyword evidence="2" id="KW-0732">Signal</keyword>
<dbReference type="Proteomes" id="UP001620339">
    <property type="component" value="Unassembled WGS sequence"/>
</dbReference>
<feature type="chain" id="PRO_5045695525" evidence="2">
    <location>
        <begin position="21"/>
        <end position="106"/>
    </location>
</feature>
<protein>
    <submittedName>
        <fullName evidence="3">Uncharacterized protein</fullName>
    </submittedName>
</protein>
<dbReference type="RefSeq" id="WP_404615865.1">
    <property type="nucleotide sequence ID" value="NZ_JADIKK010000008.1"/>
</dbReference>
<keyword evidence="4" id="KW-1185">Reference proteome</keyword>
<accession>A0ABW8JD46</accession>
<evidence type="ECO:0000256" key="2">
    <source>
        <dbReference type="SAM" id="SignalP"/>
    </source>
</evidence>
<name>A0ABW8JD46_9GAMM</name>
<comment type="caution">
    <text evidence="3">The sequence shown here is derived from an EMBL/GenBank/DDBJ whole genome shotgun (WGS) entry which is preliminary data.</text>
</comment>
<feature type="compositionally biased region" description="Polar residues" evidence="1">
    <location>
        <begin position="75"/>
        <end position="98"/>
    </location>
</feature>
<feature type="compositionally biased region" description="Low complexity" evidence="1">
    <location>
        <begin position="47"/>
        <end position="57"/>
    </location>
</feature>
<evidence type="ECO:0000256" key="1">
    <source>
        <dbReference type="SAM" id="MobiDB-lite"/>
    </source>
</evidence>
<sequence>MRIRSLALLSLCLPSLAATAQTASDQWTTPAPAASIATAHDFRSQVAGAAAKPSPFKFKAERKTWEEEPPPPRANDQNAVMGTERPWQNGQPPVSCAQTPHDPACH</sequence>
<gene>
    <name evidence="3" type="ORF">ISP25_18030</name>
</gene>
<dbReference type="EMBL" id="JADIKK010000008">
    <property type="protein sequence ID" value="MFK2878969.1"/>
    <property type="molecule type" value="Genomic_DNA"/>
</dbReference>